<dbReference type="GO" id="GO:0000166">
    <property type="term" value="F:nucleotide binding"/>
    <property type="evidence" value="ECO:0007669"/>
    <property type="project" value="UniProtKB-KW"/>
</dbReference>
<dbReference type="InterPro" id="IPR036907">
    <property type="entry name" value="5'-Nucleotdase_C_sf"/>
</dbReference>
<evidence type="ECO:0000256" key="1">
    <source>
        <dbReference type="ARBA" id="ARBA00022729"/>
    </source>
</evidence>
<gene>
    <name evidence="5" type="primary">cpdB</name>
    <name evidence="5" type="ORF">GCM10007315_30050</name>
</gene>
<dbReference type="Proteomes" id="UP000638981">
    <property type="component" value="Unassembled WGS sequence"/>
</dbReference>
<dbReference type="SUPFAM" id="SSF55816">
    <property type="entry name" value="5'-nucleotidase (syn. UDP-sugar hydrolase), C-terminal domain"/>
    <property type="match status" value="1"/>
</dbReference>
<dbReference type="PANTHER" id="PTHR11575">
    <property type="entry name" value="5'-NUCLEOTIDASE-RELATED"/>
    <property type="match status" value="1"/>
</dbReference>
<dbReference type="Pfam" id="PF02872">
    <property type="entry name" value="5_nucleotid_C"/>
    <property type="match status" value="1"/>
</dbReference>
<dbReference type="PRINTS" id="PR01607">
    <property type="entry name" value="APYRASEFAMLY"/>
</dbReference>
<feature type="domain" description="5'-Nucleotidase C-terminal" evidence="4">
    <location>
        <begin position="371"/>
        <end position="551"/>
    </location>
</feature>
<dbReference type="RefSeq" id="WP_189412583.1">
    <property type="nucleotide sequence ID" value="NZ_BMYJ01000010.1"/>
</dbReference>
<evidence type="ECO:0000259" key="3">
    <source>
        <dbReference type="Pfam" id="PF00149"/>
    </source>
</evidence>
<dbReference type="AlphaFoldDB" id="A0A918WNM6"/>
<dbReference type="Pfam" id="PF00149">
    <property type="entry name" value="Metallophos"/>
    <property type="match status" value="1"/>
</dbReference>
<protein>
    <submittedName>
        <fullName evidence="5">2',3'-cyclic-nucleotide 2'-phosphodiesterase</fullName>
    </submittedName>
</protein>
<dbReference type="InterPro" id="IPR006179">
    <property type="entry name" value="5_nucleotidase/apyrase"/>
</dbReference>
<name>A0A918WNM6_9RHOB</name>
<dbReference type="EMBL" id="BMYJ01000010">
    <property type="protein sequence ID" value="GHC63676.1"/>
    <property type="molecule type" value="Genomic_DNA"/>
</dbReference>
<evidence type="ECO:0000256" key="2">
    <source>
        <dbReference type="RuleBase" id="RU362119"/>
    </source>
</evidence>
<feature type="domain" description="Calcineurin-like phosphoesterase" evidence="3">
    <location>
        <begin position="15"/>
        <end position="256"/>
    </location>
</feature>
<dbReference type="Gene3D" id="3.60.21.10">
    <property type="match status" value="1"/>
</dbReference>
<reference evidence="5" key="1">
    <citation type="journal article" date="2014" name="Int. J. Syst. Evol. Microbiol.">
        <title>Complete genome sequence of Corynebacterium casei LMG S-19264T (=DSM 44701T), isolated from a smear-ripened cheese.</title>
        <authorList>
            <consortium name="US DOE Joint Genome Institute (JGI-PGF)"/>
            <person name="Walter F."/>
            <person name="Albersmeier A."/>
            <person name="Kalinowski J."/>
            <person name="Ruckert C."/>
        </authorList>
    </citation>
    <scope>NUCLEOTIDE SEQUENCE</scope>
    <source>
        <strain evidence="5">KCTC 23310</strain>
    </source>
</reference>
<comment type="caution">
    <text evidence="5">The sequence shown here is derived from an EMBL/GenBank/DDBJ whole genome shotgun (WGS) entry which is preliminary data.</text>
</comment>
<dbReference type="InterPro" id="IPR004843">
    <property type="entry name" value="Calcineurin-like_PHP"/>
</dbReference>
<dbReference type="PANTHER" id="PTHR11575:SF6">
    <property type="entry name" value="2',3'-CYCLIC-NUCLEOTIDE 2'-PHOSPHODIESTERASE_3'-NUCLEOTIDASE"/>
    <property type="match status" value="1"/>
</dbReference>
<sequence>MPLKPRDKLPEPARFRILATTDLHAHLFPYDYYADRPTDEVGLARTASLITRARAEVAQGLLLDNGDFLNGNPLGDHVAQNLKVVEKPHPMVRAMNVLGYDAGTLGNHDFDHGLGLICHAAEAARFPVVCGNFSAMPQSLIGQRLAQRVPRWVILSRNIQMPDGRINPLRVGITGAVPPQVHQWAPAQIAGHVQLQDMVAATQRNVGNLRAEGADLIVVLAHSGIGALCPRTGSEHMATAIAALPGVDVIIAGHSHLVFPDPAYPPSEGVDPIRGQLAGKPAVMAGLWGSHLGVVDLDLWHDESRWRFQHQASAVWPILHPERGRTTRPLVHSLSTVLDATYAEHAATLLEIRRPIGLSAVPLNSYFALVTETSATRLVAEAQAAAVARAMRGTPEADLPILSATAPFKAGGRSGPSYFTDIPPGALALRHMADLYPYPNSLQAIRITGAQVADWLEHAANMFCQLRPGEPDQQLIRPEFPCYNFDTIIGLTYQIDLSQPRRFADDGRCIDPQSRRISDLCLNGRPLASDQPLIMATNNYRAGGGGNFPGLANCGPPLWQSQATVRDLLIDHVQNLGIVKGIKTPSWRFRPLAGTSALFETSGAARQRLDDAHGLDLQLVQTTAQGFARFRLRL</sequence>
<keyword evidence="6" id="KW-1185">Reference proteome</keyword>
<dbReference type="InterPro" id="IPR029052">
    <property type="entry name" value="Metallo-depent_PP-like"/>
</dbReference>
<keyword evidence="2" id="KW-0547">Nucleotide-binding</keyword>
<proteinExistence type="inferred from homology"/>
<dbReference type="InterPro" id="IPR008334">
    <property type="entry name" value="5'-Nucleotdase_C"/>
</dbReference>
<comment type="similarity">
    <text evidence="2">Belongs to the 5'-nucleotidase family.</text>
</comment>
<dbReference type="GO" id="GO:0030288">
    <property type="term" value="C:outer membrane-bounded periplasmic space"/>
    <property type="evidence" value="ECO:0007669"/>
    <property type="project" value="TreeGrafter"/>
</dbReference>
<dbReference type="Gene3D" id="3.90.780.10">
    <property type="entry name" value="5'-Nucleotidase, C-terminal domain"/>
    <property type="match status" value="1"/>
</dbReference>
<evidence type="ECO:0000313" key="6">
    <source>
        <dbReference type="Proteomes" id="UP000638981"/>
    </source>
</evidence>
<dbReference type="GO" id="GO:0009166">
    <property type="term" value="P:nucleotide catabolic process"/>
    <property type="evidence" value="ECO:0007669"/>
    <property type="project" value="InterPro"/>
</dbReference>
<dbReference type="SUPFAM" id="SSF56300">
    <property type="entry name" value="Metallo-dependent phosphatases"/>
    <property type="match status" value="1"/>
</dbReference>
<reference evidence="5" key="2">
    <citation type="submission" date="2020-09" db="EMBL/GenBank/DDBJ databases">
        <authorList>
            <person name="Sun Q."/>
            <person name="Kim S."/>
        </authorList>
    </citation>
    <scope>NUCLEOTIDE SEQUENCE</scope>
    <source>
        <strain evidence="5">KCTC 23310</strain>
    </source>
</reference>
<evidence type="ECO:0000259" key="4">
    <source>
        <dbReference type="Pfam" id="PF02872"/>
    </source>
</evidence>
<evidence type="ECO:0000313" key="5">
    <source>
        <dbReference type="EMBL" id="GHC63676.1"/>
    </source>
</evidence>
<dbReference type="GO" id="GO:0016787">
    <property type="term" value="F:hydrolase activity"/>
    <property type="evidence" value="ECO:0007669"/>
    <property type="project" value="UniProtKB-KW"/>
</dbReference>
<keyword evidence="1" id="KW-0732">Signal</keyword>
<dbReference type="NCBIfam" id="NF006938">
    <property type="entry name" value="PRK09420.1"/>
    <property type="match status" value="1"/>
</dbReference>
<accession>A0A918WNM6</accession>
<organism evidence="5 6">
    <name type="scientific">Neogemmobacter tilapiae</name>
    <dbReference type="NCBI Taxonomy" id="875041"/>
    <lineage>
        <taxon>Bacteria</taxon>
        <taxon>Pseudomonadati</taxon>
        <taxon>Pseudomonadota</taxon>
        <taxon>Alphaproteobacteria</taxon>
        <taxon>Rhodobacterales</taxon>
        <taxon>Paracoccaceae</taxon>
        <taxon>Neogemmobacter</taxon>
    </lineage>
</organism>
<keyword evidence="2" id="KW-0378">Hydrolase</keyword>